<keyword evidence="8" id="KW-1003">Cell membrane</keyword>
<comment type="pathway">
    <text evidence="2 8">Bacterial outer membrane biogenesis; LPS core biosynthesis.</text>
</comment>
<proteinExistence type="inferred from homology"/>
<keyword evidence="11" id="KW-1185">Reference proteome</keyword>
<dbReference type="GO" id="GO:0016740">
    <property type="term" value="F:transferase activity"/>
    <property type="evidence" value="ECO:0007669"/>
    <property type="project" value="UniProtKB-KW"/>
</dbReference>
<sequence length="408" mass="44239">MVRRPFSLTAYLALARGSDRLTAEAAQWPSRPSGPILWLHGDTRARIETLLTLIKRLRGQRDDFTLLLTCDSIPSDGLELDGHKVSAPPAETLSDVHRFLNHWRPDILVWAGNGLRPALIHEAAMAGTHLLLADAADAPWRQPSSRFLPDASAGALSLFHMIVAQDKKSAIRMRRLGVPDDRIEVASPLEPEVFPLSSHNGLHEELTAILAGRPVWLGANVQRDEADAILRAHRRAARLAHRLLLVIVPAEPEDEPFIAEQCLEVGLRLARWENGEMPDENTQVLLAGDDSELGLWYRVAPLCFLGGSLAGKTGGQSPMMAAALGSAILYGPNVGRHLEAYSRLVAAGAARIVKDMDSLSAAVSHLIAPDRAAAMAHAGWNVVSAGAETADLVLGQVNEWLDSLETTR</sequence>
<keyword evidence="8" id="KW-0448">Lipopolysaccharide biosynthesis</keyword>
<dbReference type="Pfam" id="PF04413">
    <property type="entry name" value="Glycos_transf_N"/>
    <property type="match status" value="1"/>
</dbReference>
<dbReference type="EMBL" id="BMFC01000009">
    <property type="protein sequence ID" value="GGC12109.1"/>
    <property type="molecule type" value="Genomic_DNA"/>
</dbReference>
<dbReference type="InterPro" id="IPR038107">
    <property type="entry name" value="Glycos_transf_N_sf"/>
</dbReference>
<organism evidence="10 11">
    <name type="scientific">Marivita lacus</name>
    <dbReference type="NCBI Taxonomy" id="1323742"/>
    <lineage>
        <taxon>Bacteria</taxon>
        <taxon>Pseudomonadati</taxon>
        <taxon>Pseudomonadota</taxon>
        <taxon>Alphaproteobacteria</taxon>
        <taxon>Rhodobacterales</taxon>
        <taxon>Roseobacteraceae</taxon>
        <taxon>Marivita</taxon>
    </lineage>
</organism>
<evidence type="ECO:0000256" key="7">
    <source>
        <dbReference type="ARBA" id="ARBA00049183"/>
    </source>
</evidence>
<reference evidence="11" key="1">
    <citation type="journal article" date="2019" name="Int. J. Syst. Evol. Microbiol.">
        <title>The Global Catalogue of Microorganisms (GCM) 10K type strain sequencing project: providing services to taxonomists for standard genome sequencing and annotation.</title>
        <authorList>
            <consortium name="The Broad Institute Genomics Platform"/>
            <consortium name="The Broad Institute Genome Sequencing Center for Infectious Disease"/>
            <person name="Wu L."/>
            <person name="Ma J."/>
        </authorList>
    </citation>
    <scope>NUCLEOTIDE SEQUENCE [LARGE SCALE GENOMIC DNA]</scope>
    <source>
        <strain evidence="11">CGMCC 1.12478</strain>
    </source>
</reference>
<protein>
    <recommendedName>
        <fullName evidence="4 8">3-deoxy-D-manno-octulosonic acid transferase</fullName>
        <shortName evidence="8">Kdo transferase</shortName>
        <ecNumber evidence="3 8">2.4.99.12</ecNumber>
    </recommendedName>
    <alternativeName>
        <fullName evidence="6 8">Lipid IV(A) 3-deoxy-D-manno-octulosonic acid transferase</fullName>
    </alternativeName>
</protein>
<dbReference type="SUPFAM" id="SSF53756">
    <property type="entry name" value="UDP-Glycosyltransferase/glycogen phosphorylase"/>
    <property type="match status" value="1"/>
</dbReference>
<evidence type="ECO:0000256" key="1">
    <source>
        <dbReference type="ARBA" id="ARBA00003394"/>
    </source>
</evidence>
<gene>
    <name evidence="10" type="ORF">GCM10011363_30900</name>
</gene>
<accession>A0ABQ1KX29</accession>
<comment type="catalytic activity">
    <reaction evidence="7 8">
        <text>lipid IVA (E. coli) + CMP-3-deoxy-beta-D-manno-octulosonate = alpha-Kdo-(2-&gt;6)-lipid IVA (E. coli) + CMP + H(+)</text>
        <dbReference type="Rhea" id="RHEA:28066"/>
        <dbReference type="ChEBI" id="CHEBI:15378"/>
        <dbReference type="ChEBI" id="CHEBI:58603"/>
        <dbReference type="ChEBI" id="CHEBI:60364"/>
        <dbReference type="ChEBI" id="CHEBI:60377"/>
        <dbReference type="ChEBI" id="CHEBI:85987"/>
        <dbReference type="EC" id="2.4.99.12"/>
    </reaction>
</comment>
<evidence type="ECO:0000259" key="9">
    <source>
        <dbReference type="Pfam" id="PF04413"/>
    </source>
</evidence>
<dbReference type="InterPro" id="IPR039901">
    <property type="entry name" value="Kdotransferase"/>
</dbReference>
<comment type="caution">
    <text evidence="10">The sequence shown here is derived from an EMBL/GenBank/DDBJ whole genome shotgun (WGS) entry which is preliminary data.</text>
</comment>
<evidence type="ECO:0000256" key="4">
    <source>
        <dbReference type="ARBA" id="ARBA00019077"/>
    </source>
</evidence>
<dbReference type="Gene3D" id="3.40.50.11720">
    <property type="entry name" value="3-Deoxy-D-manno-octulosonic-acid transferase, N-terminal domain"/>
    <property type="match status" value="1"/>
</dbReference>
<comment type="function">
    <text evidence="1 8">Involved in lipopolysaccharide (LPS) biosynthesis. Catalyzes the transfer of 3-deoxy-D-manno-octulosonate (Kdo) residue(s) from CMP-Kdo to lipid IV(A), the tetraacyldisaccharide-1,4'-bisphosphate precursor of lipid A.</text>
</comment>
<evidence type="ECO:0000256" key="5">
    <source>
        <dbReference type="ARBA" id="ARBA00022679"/>
    </source>
</evidence>
<comment type="subcellular location">
    <subcellularLocation>
        <location evidence="8">Cell membrane</location>
    </subcellularLocation>
</comment>
<keyword evidence="5 8" id="KW-0808">Transferase</keyword>
<evidence type="ECO:0000313" key="11">
    <source>
        <dbReference type="Proteomes" id="UP000645462"/>
    </source>
</evidence>
<dbReference type="PANTHER" id="PTHR42755">
    <property type="entry name" value="3-DEOXY-MANNO-OCTULOSONATE CYTIDYLYLTRANSFERASE"/>
    <property type="match status" value="1"/>
</dbReference>
<evidence type="ECO:0000256" key="2">
    <source>
        <dbReference type="ARBA" id="ARBA00004713"/>
    </source>
</evidence>
<dbReference type="InterPro" id="IPR007507">
    <property type="entry name" value="Glycos_transf_N"/>
</dbReference>
<evidence type="ECO:0000256" key="3">
    <source>
        <dbReference type="ARBA" id="ARBA00012621"/>
    </source>
</evidence>
<evidence type="ECO:0000256" key="6">
    <source>
        <dbReference type="ARBA" id="ARBA00031445"/>
    </source>
</evidence>
<dbReference type="Gene3D" id="3.40.50.2000">
    <property type="entry name" value="Glycogen Phosphorylase B"/>
    <property type="match status" value="1"/>
</dbReference>
<dbReference type="PANTHER" id="PTHR42755:SF1">
    <property type="entry name" value="3-DEOXY-D-MANNO-OCTULOSONIC ACID TRANSFERASE, MITOCHONDRIAL-RELATED"/>
    <property type="match status" value="1"/>
</dbReference>
<feature type="domain" description="3-deoxy-D-manno-octulosonic-acid transferase N-terminal" evidence="9">
    <location>
        <begin position="31"/>
        <end position="187"/>
    </location>
</feature>
<keyword evidence="8" id="KW-0472">Membrane</keyword>
<evidence type="ECO:0000256" key="8">
    <source>
        <dbReference type="RuleBase" id="RU365103"/>
    </source>
</evidence>
<name>A0ABQ1KX29_9RHOB</name>
<dbReference type="EC" id="2.4.99.12" evidence="3 8"/>
<comment type="similarity">
    <text evidence="8">Belongs to the glycosyltransferase group 1 family.</text>
</comment>
<dbReference type="Proteomes" id="UP000645462">
    <property type="component" value="Unassembled WGS sequence"/>
</dbReference>
<evidence type="ECO:0000313" key="10">
    <source>
        <dbReference type="EMBL" id="GGC12109.1"/>
    </source>
</evidence>